<dbReference type="GO" id="GO:0005737">
    <property type="term" value="C:cytoplasm"/>
    <property type="evidence" value="ECO:0000318"/>
    <property type="project" value="GO_Central"/>
</dbReference>
<evidence type="ECO:0000256" key="2">
    <source>
        <dbReference type="ARBA" id="ARBA00022737"/>
    </source>
</evidence>
<dbReference type="GO" id="GO:0043161">
    <property type="term" value="P:proteasome-mediated ubiquitin-dependent protein catabolic process"/>
    <property type="evidence" value="ECO:0000318"/>
    <property type="project" value="GO_Central"/>
</dbReference>
<dbReference type="Gene3D" id="2.120.10.80">
    <property type="entry name" value="Kelch-type beta propeller"/>
    <property type="match status" value="1"/>
</dbReference>
<dbReference type="Pfam" id="PF07707">
    <property type="entry name" value="BACK"/>
    <property type="match status" value="1"/>
</dbReference>
<reference evidence="4" key="1">
    <citation type="journal article" date="2020" name="Nat. Ecol. Evol.">
        <title>Deeply conserved synteny resolves early events in vertebrate evolution.</title>
        <authorList>
            <person name="Simakov O."/>
            <person name="Marletaz F."/>
            <person name="Yue J.X."/>
            <person name="O'Connell B."/>
            <person name="Jenkins J."/>
            <person name="Brandt A."/>
            <person name="Calef R."/>
            <person name="Tung C.H."/>
            <person name="Huang T.K."/>
            <person name="Schmutz J."/>
            <person name="Satoh N."/>
            <person name="Yu J.K."/>
            <person name="Putnam N.H."/>
            <person name="Green R.E."/>
            <person name="Rokhsar D.S."/>
        </authorList>
    </citation>
    <scope>NUCLEOTIDE SEQUENCE [LARGE SCALE GENOMIC DNA]</scope>
    <source>
        <strain evidence="4">S238N-H82</strain>
    </source>
</reference>
<dbReference type="Proteomes" id="UP000001554">
    <property type="component" value="Chromosome 7"/>
</dbReference>
<dbReference type="PANTHER" id="PTHR24412">
    <property type="entry name" value="KELCH PROTEIN"/>
    <property type="match status" value="1"/>
</dbReference>
<sequence length="460" mass="53479">MCRPTPLTSQETPHACLLNVDLPGLWTFATHEEFCSLSVDQLTEIISHDELDIKEEMTVWEAVVRWVQHSREDRLHHLPSILPHIRFNLLTSDDTAAILNHPLVRRDPGRSVIRNLVKETSNLPRRLGMDSLEMAVVFCTRTNEHEILYMNPRAGEYISGKYDFESLPDAQAITVTSNNDIYVLAKEPWESHSCLFQYNHTDDAWERAIPSPVCSPDRKNFAEHKKYLVEVNGILYYLCVVSTRSNKSLRVTKYSWETDQWQECSQLELGEGEGEQVILPCGPHIYFLMNTEMHRYNPYKDRWFKRTPPQIVPRLCTAAALRTEIFCADLYFREAMVYHTDSDHWQILKGWMDAGSVETAHTPHLFVLENQLYLYLERYDMALETIEDSFLFVYDKSSEAWSSRGLKPTIFEVGSTHVDMLSGPLCPVARMYLPWLEKKGIDRRLKEADKEEEECVVHMV</sequence>
<dbReference type="GeneID" id="118419548"/>
<dbReference type="Gene3D" id="1.25.40.420">
    <property type="match status" value="1"/>
</dbReference>
<name>A0A9J7MX69_BRAFL</name>
<dbReference type="KEGG" id="bfo:118419548"/>
<reference evidence="5" key="2">
    <citation type="submission" date="2025-08" db="UniProtKB">
        <authorList>
            <consortium name="RefSeq"/>
        </authorList>
    </citation>
    <scope>IDENTIFICATION</scope>
    <source>
        <strain evidence="5">S238N-H82</strain>
        <tissue evidence="5">Testes</tissue>
    </source>
</reference>
<gene>
    <name evidence="5" type="primary">LOC118419548</name>
</gene>
<keyword evidence="2" id="KW-0677">Repeat</keyword>
<dbReference type="InterPro" id="IPR015915">
    <property type="entry name" value="Kelch-typ_b-propeller"/>
</dbReference>
<proteinExistence type="predicted"/>
<evidence type="ECO:0000259" key="3">
    <source>
        <dbReference type="SMART" id="SM00875"/>
    </source>
</evidence>
<dbReference type="SMART" id="SM00875">
    <property type="entry name" value="BACK"/>
    <property type="match status" value="1"/>
</dbReference>
<evidence type="ECO:0000313" key="5">
    <source>
        <dbReference type="RefSeq" id="XP_035681874.1"/>
    </source>
</evidence>
<dbReference type="GO" id="GO:0031463">
    <property type="term" value="C:Cul3-RING ubiquitin ligase complex"/>
    <property type="evidence" value="ECO:0000318"/>
    <property type="project" value="GO_Central"/>
</dbReference>
<keyword evidence="1" id="KW-0880">Kelch repeat</keyword>
<dbReference type="PANTHER" id="PTHR24412:SF491">
    <property type="entry name" value="KELCH REPEAT AND BTB DOMAIN-CONTAINING PROTEIN 12"/>
    <property type="match status" value="1"/>
</dbReference>
<dbReference type="InterPro" id="IPR011705">
    <property type="entry name" value="BACK"/>
</dbReference>
<dbReference type="AlphaFoldDB" id="A0A9J7MX69"/>
<organism evidence="4 5">
    <name type="scientific">Branchiostoma floridae</name>
    <name type="common">Florida lancelet</name>
    <name type="synonym">Amphioxus</name>
    <dbReference type="NCBI Taxonomy" id="7739"/>
    <lineage>
        <taxon>Eukaryota</taxon>
        <taxon>Metazoa</taxon>
        <taxon>Chordata</taxon>
        <taxon>Cephalochordata</taxon>
        <taxon>Leptocardii</taxon>
        <taxon>Amphioxiformes</taxon>
        <taxon>Branchiostomatidae</taxon>
        <taxon>Branchiostoma</taxon>
    </lineage>
</organism>
<accession>A0A9J7MX69</accession>
<feature type="domain" description="BACK" evidence="3">
    <location>
        <begin position="16"/>
        <end position="100"/>
    </location>
</feature>
<evidence type="ECO:0000313" key="4">
    <source>
        <dbReference type="Proteomes" id="UP000001554"/>
    </source>
</evidence>
<dbReference type="SUPFAM" id="SSF117281">
    <property type="entry name" value="Kelch motif"/>
    <property type="match status" value="1"/>
</dbReference>
<keyword evidence="4" id="KW-1185">Reference proteome</keyword>
<dbReference type="OrthoDB" id="6359816at2759"/>
<protein>
    <submittedName>
        <fullName evidence="5">Kelch-like protein 25 isoform X1</fullName>
    </submittedName>
</protein>
<dbReference type="RefSeq" id="XP_035681874.1">
    <property type="nucleotide sequence ID" value="XM_035825981.1"/>
</dbReference>
<dbReference type="GO" id="GO:1990756">
    <property type="term" value="F:ubiquitin-like ligase-substrate adaptor activity"/>
    <property type="evidence" value="ECO:0000318"/>
    <property type="project" value="GO_Central"/>
</dbReference>
<evidence type="ECO:0000256" key="1">
    <source>
        <dbReference type="ARBA" id="ARBA00022441"/>
    </source>
</evidence>